<evidence type="ECO:0000313" key="4">
    <source>
        <dbReference type="Proteomes" id="UP000252519"/>
    </source>
</evidence>
<dbReference type="PANTHER" id="PTHR47966:SF45">
    <property type="entry name" value="PEPTIDASE A1 DOMAIN-CONTAINING PROTEIN"/>
    <property type="match status" value="1"/>
</dbReference>
<proteinExistence type="inferred from homology"/>
<dbReference type="Proteomes" id="UP000252519">
    <property type="component" value="Unassembled WGS sequence"/>
</dbReference>
<accession>A0A368GR35</accession>
<feature type="domain" description="Peptidase A1" evidence="2">
    <location>
        <begin position="5"/>
        <end position="58"/>
    </location>
</feature>
<evidence type="ECO:0000256" key="1">
    <source>
        <dbReference type="ARBA" id="ARBA00007447"/>
    </source>
</evidence>
<evidence type="ECO:0000259" key="2">
    <source>
        <dbReference type="Pfam" id="PF00026"/>
    </source>
</evidence>
<keyword evidence="4" id="KW-1185">Reference proteome</keyword>
<comment type="similarity">
    <text evidence="1">Belongs to the peptidase A1 family.</text>
</comment>
<dbReference type="PANTHER" id="PTHR47966">
    <property type="entry name" value="BETA-SITE APP-CLEAVING ENZYME, ISOFORM A-RELATED"/>
    <property type="match status" value="1"/>
</dbReference>
<name>A0A368GR35_ANCCA</name>
<dbReference type="AlphaFoldDB" id="A0A368GR35"/>
<dbReference type="SUPFAM" id="SSF50630">
    <property type="entry name" value="Acid proteases"/>
    <property type="match status" value="1"/>
</dbReference>
<dbReference type="EMBL" id="JOJR01000103">
    <property type="protein sequence ID" value="RCN45397.1"/>
    <property type="molecule type" value="Genomic_DNA"/>
</dbReference>
<reference evidence="3 4" key="1">
    <citation type="submission" date="2014-10" db="EMBL/GenBank/DDBJ databases">
        <title>Draft genome of the hookworm Ancylostoma caninum.</title>
        <authorList>
            <person name="Mitreva M."/>
        </authorList>
    </citation>
    <scope>NUCLEOTIDE SEQUENCE [LARGE SCALE GENOMIC DNA]</scope>
    <source>
        <strain evidence="3 4">Baltimore</strain>
    </source>
</reference>
<dbReference type="OrthoDB" id="5866118at2759"/>
<dbReference type="Gene3D" id="2.40.70.10">
    <property type="entry name" value="Acid Proteases"/>
    <property type="match status" value="1"/>
</dbReference>
<organism evidence="3 4">
    <name type="scientific">Ancylostoma caninum</name>
    <name type="common">Dog hookworm</name>
    <dbReference type="NCBI Taxonomy" id="29170"/>
    <lineage>
        <taxon>Eukaryota</taxon>
        <taxon>Metazoa</taxon>
        <taxon>Ecdysozoa</taxon>
        <taxon>Nematoda</taxon>
        <taxon>Chromadorea</taxon>
        <taxon>Rhabditida</taxon>
        <taxon>Rhabditina</taxon>
        <taxon>Rhabditomorpha</taxon>
        <taxon>Strongyloidea</taxon>
        <taxon>Ancylostomatidae</taxon>
        <taxon>Ancylostomatinae</taxon>
        <taxon>Ancylostoma</taxon>
    </lineage>
</organism>
<dbReference type="InterPro" id="IPR021109">
    <property type="entry name" value="Peptidase_aspartic_dom_sf"/>
</dbReference>
<evidence type="ECO:0000313" key="3">
    <source>
        <dbReference type="EMBL" id="RCN45397.1"/>
    </source>
</evidence>
<sequence length="86" mass="9361">MGKRNPCRGKHYFVSNSSDTYVQMPGRWSIQYGTGSAEGFYGNDTVRFGDVGTNQLIVPGCQVGQADKIAEFFAGVRIHSLSKPAT</sequence>
<dbReference type="GO" id="GO:0005764">
    <property type="term" value="C:lysosome"/>
    <property type="evidence" value="ECO:0007669"/>
    <property type="project" value="TreeGrafter"/>
</dbReference>
<gene>
    <name evidence="3" type="ORF">ANCCAN_08618</name>
</gene>
<feature type="non-terminal residue" evidence="3">
    <location>
        <position position="86"/>
    </location>
</feature>
<dbReference type="GO" id="GO:0004190">
    <property type="term" value="F:aspartic-type endopeptidase activity"/>
    <property type="evidence" value="ECO:0007669"/>
    <property type="project" value="InterPro"/>
</dbReference>
<dbReference type="STRING" id="29170.A0A368GR35"/>
<dbReference type="Pfam" id="PF00026">
    <property type="entry name" value="Asp"/>
    <property type="match status" value="1"/>
</dbReference>
<comment type="caution">
    <text evidence="3">The sequence shown here is derived from an EMBL/GenBank/DDBJ whole genome shotgun (WGS) entry which is preliminary data.</text>
</comment>
<dbReference type="GO" id="GO:0006508">
    <property type="term" value="P:proteolysis"/>
    <property type="evidence" value="ECO:0007669"/>
    <property type="project" value="InterPro"/>
</dbReference>
<dbReference type="InterPro" id="IPR001461">
    <property type="entry name" value="Aspartic_peptidase_A1"/>
</dbReference>
<dbReference type="InterPro" id="IPR033121">
    <property type="entry name" value="PEPTIDASE_A1"/>
</dbReference>
<protein>
    <recommendedName>
        <fullName evidence="2">Peptidase A1 domain-containing protein</fullName>
    </recommendedName>
</protein>